<sequence>MQKDGQKIWRAILLGIKSQVSLSTFKTWFEGSYALDFRQIPNKKLLVVGIKNNFIKEQIETKYMQVISTVLEDKGLRDIEVEFRVSQSLPKTDKSAPLFSGMPQNFIANTKKSGALNAGLSFENFVVGFSNNLAHLAASQVAGNLGRLYNPLLIYGPTGVGKTHLLHAIGNEVKSITVDLKTLYVAAEKFTNDYIESLRNKTQQLFRQKYRLVDLLLVDDVQFFAGKESTQDEFFNCFNELTLSGKQVVIVCDRHPRELGRLKERLASRFLGGMVADIGLPDLEMKIAILKEKCQARRVNLDNDLITLIASESQGGARELEGILASTIAQIKISNGRLKWDQIKTFVAKNSYGKKPEPTPNELVGAVCAYFKLESSFLKSQSRKASLVLARQVLMYLLRKELGLPLETVGKMLGGRDHSTVIHGVEKIENKVTSDFSFRDEILRIKSLIHN</sequence>
<evidence type="ECO:0000256" key="8">
    <source>
        <dbReference type="HAMAP-Rule" id="MF_00377"/>
    </source>
</evidence>
<dbReference type="GO" id="GO:0005737">
    <property type="term" value="C:cytoplasm"/>
    <property type="evidence" value="ECO:0007669"/>
    <property type="project" value="UniProtKB-SubCell"/>
</dbReference>
<dbReference type="AlphaFoldDB" id="A0A1F5H295"/>
<feature type="binding site" evidence="8">
    <location>
        <position position="162"/>
    </location>
    <ligand>
        <name>ATP</name>
        <dbReference type="ChEBI" id="CHEBI:30616"/>
    </ligand>
</feature>
<keyword evidence="4 8" id="KW-0547">Nucleotide-binding</keyword>
<evidence type="ECO:0000259" key="13">
    <source>
        <dbReference type="SMART" id="SM00760"/>
    </source>
</evidence>
<evidence type="ECO:0000256" key="4">
    <source>
        <dbReference type="ARBA" id="ARBA00022741"/>
    </source>
</evidence>
<evidence type="ECO:0000256" key="2">
    <source>
        <dbReference type="ARBA" id="ARBA00022490"/>
    </source>
</evidence>
<dbReference type="PANTHER" id="PTHR30050">
    <property type="entry name" value="CHROMOSOMAL REPLICATION INITIATOR PROTEIN DNAA"/>
    <property type="match status" value="1"/>
</dbReference>
<keyword evidence="3 8" id="KW-0235">DNA replication</keyword>
<dbReference type="GO" id="GO:0003688">
    <property type="term" value="F:DNA replication origin binding"/>
    <property type="evidence" value="ECO:0007669"/>
    <property type="project" value="UniProtKB-UniRule"/>
</dbReference>
<dbReference type="Pfam" id="PF00308">
    <property type="entry name" value="Bac_DnaA"/>
    <property type="match status" value="1"/>
</dbReference>
<feature type="domain" description="AAA+ ATPase" evidence="12">
    <location>
        <begin position="148"/>
        <end position="282"/>
    </location>
</feature>
<dbReference type="HAMAP" id="MF_00377">
    <property type="entry name" value="DnaA_bact"/>
    <property type="match status" value="1"/>
</dbReference>
<evidence type="ECO:0000256" key="10">
    <source>
        <dbReference type="RuleBase" id="RU000577"/>
    </source>
</evidence>
<gene>
    <name evidence="8" type="primary">dnaA</name>
    <name evidence="14" type="ORF">A3A49_00375</name>
</gene>
<dbReference type="InterPro" id="IPR020591">
    <property type="entry name" value="Chromosome_initiator_DnaA-like"/>
</dbReference>
<comment type="subunit">
    <text evidence="8">Oligomerizes as a right-handed, spiral filament on DNA at oriC.</text>
</comment>
<comment type="caution">
    <text evidence="14">The sequence shown here is derived from an EMBL/GenBank/DDBJ whole genome shotgun (WGS) entry which is preliminary data.</text>
</comment>
<feature type="binding site" evidence="8">
    <location>
        <position position="161"/>
    </location>
    <ligand>
        <name>ATP</name>
        <dbReference type="ChEBI" id="CHEBI:30616"/>
    </ligand>
</feature>
<dbReference type="CDD" id="cd06571">
    <property type="entry name" value="Bac_DnaA_C"/>
    <property type="match status" value="1"/>
</dbReference>
<comment type="subcellular location">
    <subcellularLocation>
        <location evidence="8">Cytoplasm</location>
    </subcellularLocation>
</comment>
<dbReference type="InterPro" id="IPR001957">
    <property type="entry name" value="Chromosome_initiator_DnaA"/>
</dbReference>
<dbReference type="GO" id="GO:0005524">
    <property type="term" value="F:ATP binding"/>
    <property type="evidence" value="ECO:0007669"/>
    <property type="project" value="UniProtKB-UniRule"/>
</dbReference>
<dbReference type="FunFam" id="3.40.50.300:FF:000668">
    <property type="entry name" value="Chromosomal replication initiator protein DnaA"/>
    <property type="match status" value="1"/>
</dbReference>
<dbReference type="InterPro" id="IPR003593">
    <property type="entry name" value="AAA+_ATPase"/>
</dbReference>
<dbReference type="CDD" id="cd00009">
    <property type="entry name" value="AAA"/>
    <property type="match status" value="1"/>
</dbReference>
<evidence type="ECO:0000256" key="9">
    <source>
        <dbReference type="NCBIfam" id="TIGR00362"/>
    </source>
</evidence>
<comment type="function">
    <text evidence="8 10">Plays an essential role in the initiation and regulation of chromosomal replication. ATP-DnaA binds to the origin of replication (oriC) to initiate formation of the DNA replication initiation complex once per cell cycle. Binds the DnaA box (a 9 base pair repeat at the origin) and separates the double-stranded (ds)DNA. Forms a right-handed helical filament on oriC DNA; dsDNA binds to the exterior of the filament while single-stranded (ss)DNA is stabiized in the filament's interior. The ATP-DnaA-oriC complex binds and stabilizes one strand of the AT-rich DNA unwinding element (DUE), permitting loading of DNA polymerase. After initiation quickly degrades to an ADP-DnaA complex that is not apt for DNA replication. Binds acidic phospholipids.</text>
</comment>
<dbReference type="Proteomes" id="UP000176740">
    <property type="component" value="Unassembled WGS sequence"/>
</dbReference>
<dbReference type="SUPFAM" id="SSF48295">
    <property type="entry name" value="TrpR-like"/>
    <property type="match status" value="1"/>
</dbReference>
<dbReference type="Pfam" id="PF08299">
    <property type="entry name" value="Bac_DnaA_C"/>
    <property type="match status" value="1"/>
</dbReference>
<keyword evidence="7 8" id="KW-0238">DNA-binding</keyword>
<evidence type="ECO:0000313" key="14">
    <source>
        <dbReference type="EMBL" id="OGD98253.1"/>
    </source>
</evidence>
<feature type="region of interest" description="Domain III, AAA+ region" evidence="8">
    <location>
        <begin position="115"/>
        <end position="331"/>
    </location>
</feature>
<comment type="similarity">
    <text evidence="1 8 11">Belongs to the DnaA family.</text>
</comment>
<feature type="binding site" evidence="8">
    <location>
        <position position="159"/>
    </location>
    <ligand>
        <name>ATP</name>
        <dbReference type="ChEBI" id="CHEBI:30616"/>
    </ligand>
</feature>
<dbReference type="GO" id="GO:0006270">
    <property type="term" value="P:DNA replication initiation"/>
    <property type="evidence" value="ECO:0007669"/>
    <property type="project" value="UniProtKB-UniRule"/>
</dbReference>
<dbReference type="PANTHER" id="PTHR30050:SF2">
    <property type="entry name" value="CHROMOSOMAL REPLICATION INITIATOR PROTEIN DNAA"/>
    <property type="match status" value="1"/>
</dbReference>
<reference evidence="14 15" key="1">
    <citation type="journal article" date="2016" name="Nat. Commun.">
        <title>Thousands of microbial genomes shed light on interconnected biogeochemical processes in an aquifer system.</title>
        <authorList>
            <person name="Anantharaman K."/>
            <person name="Brown C.T."/>
            <person name="Hug L.A."/>
            <person name="Sharon I."/>
            <person name="Castelle C.J."/>
            <person name="Probst A.J."/>
            <person name="Thomas B.C."/>
            <person name="Singh A."/>
            <person name="Wilkins M.J."/>
            <person name="Karaoz U."/>
            <person name="Brodie E.L."/>
            <person name="Williams K.H."/>
            <person name="Hubbard S.S."/>
            <person name="Banfield J.F."/>
        </authorList>
    </citation>
    <scope>NUCLEOTIDE SEQUENCE [LARGE SCALE GENOMIC DNA]</scope>
</reference>
<evidence type="ECO:0000256" key="3">
    <source>
        <dbReference type="ARBA" id="ARBA00022705"/>
    </source>
</evidence>
<feature type="binding site" evidence="8">
    <location>
        <position position="163"/>
    </location>
    <ligand>
        <name>ATP</name>
        <dbReference type="ChEBI" id="CHEBI:30616"/>
    </ligand>
</feature>
<comment type="domain">
    <text evidence="8">Domain I is involved in oligomerization and binding regulators, domain II is flexibile and of varying length in different bacteria, domain III forms the AAA+ region, while domain IV binds dsDNA.</text>
</comment>
<dbReference type="InterPro" id="IPR027417">
    <property type="entry name" value="P-loop_NTPase"/>
</dbReference>
<dbReference type="SMART" id="SM00382">
    <property type="entry name" value="AAA"/>
    <property type="match status" value="1"/>
</dbReference>
<dbReference type="InterPro" id="IPR013159">
    <property type="entry name" value="DnaA_C"/>
</dbReference>
<comment type="caution">
    <text evidence="8">Lacks conserved residue(s) required for the propagation of feature annotation.</text>
</comment>
<keyword evidence="6 8" id="KW-0446">Lipid-binding</keyword>
<feature type="domain" description="Chromosomal replication initiator DnaA C-terminal" evidence="13">
    <location>
        <begin position="359"/>
        <end position="428"/>
    </location>
</feature>
<evidence type="ECO:0000256" key="6">
    <source>
        <dbReference type="ARBA" id="ARBA00023121"/>
    </source>
</evidence>
<evidence type="ECO:0000256" key="5">
    <source>
        <dbReference type="ARBA" id="ARBA00022840"/>
    </source>
</evidence>
<organism evidence="14 15">
    <name type="scientific">Candidatus Curtissbacteria bacterium RIFCSPLOWO2_01_FULL_38_11b</name>
    <dbReference type="NCBI Taxonomy" id="1797725"/>
    <lineage>
        <taxon>Bacteria</taxon>
        <taxon>Candidatus Curtissiibacteriota</taxon>
    </lineage>
</organism>
<evidence type="ECO:0000313" key="15">
    <source>
        <dbReference type="Proteomes" id="UP000176740"/>
    </source>
</evidence>
<protein>
    <recommendedName>
        <fullName evidence="8 9">Chromosomal replication initiator protein DnaA</fullName>
    </recommendedName>
</protein>
<dbReference type="InterPro" id="IPR024633">
    <property type="entry name" value="DnaA_N_dom"/>
</dbReference>
<keyword evidence="2 8" id="KW-0963">Cytoplasm</keyword>
<dbReference type="InterPro" id="IPR038454">
    <property type="entry name" value="DnaA_N_sf"/>
</dbReference>
<name>A0A1F5H295_9BACT</name>
<proteinExistence type="inferred from homology"/>
<dbReference type="Gene3D" id="3.40.50.300">
    <property type="entry name" value="P-loop containing nucleotide triphosphate hydrolases"/>
    <property type="match status" value="1"/>
</dbReference>
<evidence type="ECO:0000256" key="7">
    <source>
        <dbReference type="ARBA" id="ARBA00023125"/>
    </source>
</evidence>
<evidence type="ECO:0000256" key="11">
    <source>
        <dbReference type="RuleBase" id="RU004227"/>
    </source>
</evidence>
<dbReference type="GO" id="GO:0008289">
    <property type="term" value="F:lipid binding"/>
    <property type="evidence" value="ECO:0007669"/>
    <property type="project" value="UniProtKB-KW"/>
</dbReference>
<dbReference type="STRING" id="1797725.A3A49_00375"/>
<dbReference type="PRINTS" id="PR00051">
    <property type="entry name" value="DNAA"/>
</dbReference>
<evidence type="ECO:0000256" key="1">
    <source>
        <dbReference type="ARBA" id="ARBA00006583"/>
    </source>
</evidence>
<dbReference type="Gene3D" id="1.10.1750.10">
    <property type="match status" value="1"/>
</dbReference>
<dbReference type="Pfam" id="PF11638">
    <property type="entry name" value="DnaA_N"/>
    <property type="match status" value="1"/>
</dbReference>
<dbReference type="SUPFAM" id="SSF52540">
    <property type="entry name" value="P-loop containing nucleoside triphosphate hydrolases"/>
    <property type="match status" value="1"/>
</dbReference>
<feature type="region of interest" description="Domain I, interacts with DnaA modulators" evidence="8">
    <location>
        <begin position="1"/>
        <end position="95"/>
    </location>
</feature>
<feature type="region of interest" description="Domain IV, binds dsDNA" evidence="8">
    <location>
        <begin position="332"/>
        <end position="451"/>
    </location>
</feature>
<dbReference type="SMART" id="SM00760">
    <property type="entry name" value="Bac_DnaA_C"/>
    <property type="match status" value="1"/>
</dbReference>
<dbReference type="EMBL" id="MFBO01000013">
    <property type="protein sequence ID" value="OGD98253.1"/>
    <property type="molecule type" value="Genomic_DNA"/>
</dbReference>
<dbReference type="Gene3D" id="3.30.300.180">
    <property type="match status" value="1"/>
</dbReference>
<evidence type="ECO:0000259" key="12">
    <source>
        <dbReference type="SMART" id="SM00382"/>
    </source>
</evidence>
<dbReference type="GO" id="GO:0006275">
    <property type="term" value="P:regulation of DNA replication"/>
    <property type="evidence" value="ECO:0007669"/>
    <property type="project" value="UniProtKB-UniRule"/>
</dbReference>
<dbReference type="GO" id="GO:0005886">
    <property type="term" value="C:plasma membrane"/>
    <property type="evidence" value="ECO:0007669"/>
    <property type="project" value="TreeGrafter"/>
</dbReference>
<dbReference type="InterPro" id="IPR013317">
    <property type="entry name" value="DnaA_dom"/>
</dbReference>
<dbReference type="InterPro" id="IPR010921">
    <property type="entry name" value="Trp_repressor/repl_initiator"/>
</dbReference>
<accession>A0A1F5H295</accession>
<dbReference type="NCBIfam" id="TIGR00362">
    <property type="entry name" value="DnaA"/>
    <property type="match status" value="1"/>
</dbReference>
<dbReference type="Gene3D" id="1.10.8.60">
    <property type="match status" value="1"/>
</dbReference>
<keyword evidence="5 8" id="KW-0067">ATP-binding</keyword>